<name>A0A915P739_9BILA</name>
<organism evidence="2 3">
    <name type="scientific">Meloidogyne floridensis</name>
    <dbReference type="NCBI Taxonomy" id="298350"/>
    <lineage>
        <taxon>Eukaryota</taxon>
        <taxon>Metazoa</taxon>
        <taxon>Ecdysozoa</taxon>
        <taxon>Nematoda</taxon>
        <taxon>Chromadorea</taxon>
        <taxon>Rhabditida</taxon>
        <taxon>Tylenchina</taxon>
        <taxon>Tylenchomorpha</taxon>
        <taxon>Tylenchoidea</taxon>
        <taxon>Meloidogynidae</taxon>
        <taxon>Meloidogyninae</taxon>
        <taxon>Meloidogyne</taxon>
    </lineage>
</organism>
<reference evidence="3" key="1">
    <citation type="submission" date="2022-11" db="UniProtKB">
        <authorList>
            <consortium name="WormBaseParasite"/>
        </authorList>
    </citation>
    <scope>IDENTIFICATION</scope>
</reference>
<accession>A0A915P739</accession>
<dbReference type="AlphaFoldDB" id="A0A915P739"/>
<evidence type="ECO:0000313" key="2">
    <source>
        <dbReference type="Proteomes" id="UP000887560"/>
    </source>
</evidence>
<dbReference type="Proteomes" id="UP000887560">
    <property type="component" value="Unplaced"/>
</dbReference>
<keyword evidence="2" id="KW-1185">Reference proteome</keyword>
<dbReference type="WBParaSite" id="scf7180000423144.g10305">
    <property type="protein sequence ID" value="scf7180000423144.g10305"/>
    <property type="gene ID" value="scf7180000423144.g10305"/>
</dbReference>
<feature type="region of interest" description="Disordered" evidence="1">
    <location>
        <begin position="1"/>
        <end position="24"/>
    </location>
</feature>
<proteinExistence type="predicted"/>
<protein>
    <submittedName>
        <fullName evidence="3">Uncharacterized protein</fullName>
    </submittedName>
</protein>
<evidence type="ECO:0000313" key="3">
    <source>
        <dbReference type="WBParaSite" id="scf7180000423144.g10305"/>
    </source>
</evidence>
<evidence type="ECO:0000256" key="1">
    <source>
        <dbReference type="SAM" id="MobiDB-lite"/>
    </source>
</evidence>
<sequence>MTSKRQYSIGGNSNYMEDSSTNSPLTKKQQLLNSISSLNFENLAAIPSDPNIPEFAKSLLEQQQLIIKQLSGLLKIASELICEKTEQPAPSTEQQNHLLVITGLPESVEKRPIDRASSDKNNVLEILNELEIDRCLPTSIFRMGRQRPPNEKPRPIKIIMPCSAAATEAIKNKRKLAGGKFKNVIIRRSLTKEELEERAALIERCKIKRNDTGFDFIIYAGHIILRSEVHIFKKTLSKNQ</sequence>